<dbReference type="Proteomes" id="UP001060037">
    <property type="component" value="Segment"/>
</dbReference>
<dbReference type="EMBL" id="ON624112">
    <property type="protein sequence ID" value="UTQ78274.1"/>
    <property type="molecule type" value="Genomic_DNA"/>
</dbReference>
<evidence type="ECO:0000313" key="2">
    <source>
        <dbReference type="Proteomes" id="UP001060037"/>
    </source>
</evidence>
<accession>A0A9E7NND2</accession>
<sequence length="462" mass="46338">MSLSKFTRVSGSSAAYKTHQLRVPSEFASLQMAFDSACTRRSQNGERVVILIESGYQPTSGILCSNGDFSQVFIESESPLVTLSPLHPTTVDFIHGENCAAPVLACLVDANARCNNGYLVQNRASGYVLPNCGVINAGGSGLVARYGSFVKADGTKWTGAAQGGGQTSGILSWAAGISAELADTSGSVHYGAQSAHGGWLSFRGGNADNCQRYGIRATDSGFIDADGASAENCGLNGIRAFNLGIINFRDGKARNCGGNTDAASGAISASYGSTVNAVAANLSSSKYQAVIALNSTVTLTQANMSGAYRFGINAQGASNISAGSSDVSGAGSSGVQALGSTVHCPSINANNCAAYGISALEGSNVNASGAQAVGCGTGGITARDGSTVNAKGSDTSGTLAGNCLFAWSGKIVATNAIAQAGASPATTDIRVFEGGEIVANSGTVGGTSVTVNTITAAGIIYK</sequence>
<protein>
    <submittedName>
        <fullName evidence="1">Tail protein</fullName>
    </submittedName>
</protein>
<evidence type="ECO:0000313" key="1">
    <source>
        <dbReference type="EMBL" id="UTQ78274.1"/>
    </source>
</evidence>
<reference evidence="1" key="1">
    <citation type="submission" date="2022-05" db="EMBL/GenBank/DDBJ databases">
        <authorList>
            <person name="Tikunov A."/>
            <person name="Kozlova Y."/>
            <person name="Morozova V."/>
            <person name="Jdeed G."/>
            <person name="Bardasheva A."/>
            <person name="Tikunova N."/>
        </authorList>
    </citation>
    <scope>NUCLEOTIDE SEQUENCE</scope>
</reference>
<keyword evidence="2" id="KW-1185">Reference proteome</keyword>
<organism evidence="1 2">
    <name type="scientific">Aeromonas phage Aer_P220</name>
    <dbReference type="NCBI Taxonomy" id="2951227"/>
    <lineage>
        <taxon>Viruses</taxon>
        <taxon>Duplodnaviria</taxon>
        <taxon>Heunggongvirae</taxon>
        <taxon>Uroviricota</taxon>
        <taxon>Caudoviricetes</taxon>
        <taxon>Autographivirales</taxon>
        <taxon>Autographivirales incertae sedis</taxon>
        <taxon>Yinyavirus</taxon>
        <taxon>Yinyavirus AerP220</taxon>
    </lineage>
</organism>
<name>A0A9E7NND2_9CAUD</name>
<proteinExistence type="predicted"/>